<dbReference type="PANTHER" id="PTHR42790:SF19">
    <property type="entry name" value="KYNURENINE_ALPHA-AMINOADIPATE AMINOTRANSFERASE, MITOCHONDRIAL"/>
    <property type="match status" value="1"/>
</dbReference>
<dbReference type="PANTHER" id="PTHR42790">
    <property type="entry name" value="AMINOTRANSFERASE"/>
    <property type="match status" value="1"/>
</dbReference>
<keyword evidence="7" id="KW-1185">Reference proteome</keyword>
<name>A0ABP0LRB3_9DINO</name>
<gene>
    <name evidence="6" type="ORF">CCMP2556_LOCUS22334</name>
</gene>
<comment type="cofactor">
    <cofactor evidence="1">
        <name>pyridoxal 5'-phosphate</name>
        <dbReference type="ChEBI" id="CHEBI:597326"/>
    </cofactor>
</comment>
<organism evidence="6 7">
    <name type="scientific">Durusdinium trenchii</name>
    <dbReference type="NCBI Taxonomy" id="1381693"/>
    <lineage>
        <taxon>Eukaryota</taxon>
        <taxon>Sar</taxon>
        <taxon>Alveolata</taxon>
        <taxon>Dinophyceae</taxon>
        <taxon>Suessiales</taxon>
        <taxon>Symbiodiniaceae</taxon>
        <taxon>Durusdinium</taxon>
    </lineage>
</organism>
<evidence type="ECO:0000256" key="2">
    <source>
        <dbReference type="ARBA" id="ARBA00022576"/>
    </source>
</evidence>
<keyword evidence="2" id="KW-0032">Aminotransferase</keyword>
<comment type="caution">
    <text evidence="6">The sequence shown here is derived from an EMBL/GenBank/DDBJ whole genome shotgun (WGS) entry which is preliminary data.</text>
</comment>
<evidence type="ECO:0000256" key="3">
    <source>
        <dbReference type="ARBA" id="ARBA00022679"/>
    </source>
</evidence>
<accession>A0ABP0LRB3</accession>
<dbReference type="InterPro" id="IPR004839">
    <property type="entry name" value="Aminotransferase_I/II_large"/>
</dbReference>
<dbReference type="Gene3D" id="3.40.640.10">
    <property type="entry name" value="Type I PLP-dependent aspartate aminotransferase-like (Major domain)"/>
    <property type="match status" value="2"/>
</dbReference>
<evidence type="ECO:0000256" key="1">
    <source>
        <dbReference type="ARBA" id="ARBA00001933"/>
    </source>
</evidence>
<sequence>MHYTWQSCCPVLDASAGHVLSLCLLARTVEVDQAATHSAQRYPLFARPELCAFLCSSIFQVLKPASDWDIAVSAGSMSALDHTVAMFLNPGDTILMEEFTFLAMVDACMAAGLHMVPVKCDDDGILPSELAKVIAGAAHDVIIVEDDALLGGCLGSKLKVSLTAEDVSRHFRRYGQPYYYLQHNSHDEKADEEVSAVAGLELGPSFISIDQKGLVFRLDTVSKMLSPGFRLGWVTGPKHFIKAFEQVCYISCQMGCSMSIVCLGKLLAHWNTEGLEAQMKRVQMCLRLRCRSLLRACEAVQLRAPSMDLQTFKIEVNWKYNELHHWIWTVSLC</sequence>
<reference evidence="6 7" key="1">
    <citation type="submission" date="2024-02" db="EMBL/GenBank/DDBJ databases">
        <authorList>
            <person name="Chen Y."/>
            <person name="Shah S."/>
            <person name="Dougan E. K."/>
            <person name="Thang M."/>
            <person name="Chan C."/>
        </authorList>
    </citation>
    <scope>NUCLEOTIDE SEQUENCE [LARGE SCALE GENOMIC DNA]</scope>
</reference>
<evidence type="ECO:0000313" key="7">
    <source>
        <dbReference type="Proteomes" id="UP001642484"/>
    </source>
</evidence>
<evidence type="ECO:0000256" key="4">
    <source>
        <dbReference type="ARBA" id="ARBA00022898"/>
    </source>
</evidence>
<dbReference type="InterPro" id="IPR050859">
    <property type="entry name" value="Class-I_PLP-dep_aminotransf"/>
</dbReference>
<proteinExistence type="predicted"/>
<dbReference type="SUPFAM" id="SSF53383">
    <property type="entry name" value="PLP-dependent transferases"/>
    <property type="match status" value="1"/>
</dbReference>
<dbReference type="EMBL" id="CAXAMN010013780">
    <property type="protein sequence ID" value="CAK9041727.1"/>
    <property type="molecule type" value="Genomic_DNA"/>
</dbReference>
<feature type="domain" description="Aminotransferase class I/classII large" evidence="5">
    <location>
        <begin position="30"/>
        <end position="125"/>
    </location>
</feature>
<dbReference type="Pfam" id="PF00155">
    <property type="entry name" value="Aminotran_1_2"/>
    <property type="match status" value="1"/>
</dbReference>
<dbReference type="InterPro" id="IPR015421">
    <property type="entry name" value="PyrdxlP-dep_Trfase_major"/>
</dbReference>
<evidence type="ECO:0000259" key="5">
    <source>
        <dbReference type="Pfam" id="PF00155"/>
    </source>
</evidence>
<protein>
    <recommendedName>
        <fullName evidence="5">Aminotransferase class I/classII large domain-containing protein</fullName>
    </recommendedName>
</protein>
<dbReference type="Proteomes" id="UP001642484">
    <property type="component" value="Unassembled WGS sequence"/>
</dbReference>
<keyword evidence="3" id="KW-0808">Transferase</keyword>
<dbReference type="InterPro" id="IPR015424">
    <property type="entry name" value="PyrdxlP-dep_Trfase"/>
</dbReference>
<keyword evidence="4" id="KW-0663">Pyridoxal phosphate</keyword>
<evidence type="ECO:0000313" key="6">
    <source>
        <dbReference type="EMBL" id="CAK9041727.1"/>
    </source>
</evidence>